<feature type="signal peptide" evidence="1">
    <location>
        <begin position="1"/>
        <end position="20"/>
    </location>
</feature>
<reference evidence="2 3" key="1">
    <citation type="submission" date="2017-08" db="EMBL/GenBank/DDBJ databases">
        <title>Infants hospitalized years apart are colonized by the same room-sourced microbial strains.</title>
        <authorList>
            <person name="Brooks B."/>
            <person name="Olm M.R."/>
            <person name="Firek B.A."/>
            <person name="Baker R."/>
            <person name="Thomas B.C."/>
            <person name="Morowitz M.J."/>
            <person name="Banfield J.F."/>
        </authorList>
    </citation>
    <scope>NUCLEOTIDE SEQUENCE [LARGE SCALE GENOMIC DNA]</scope>
    <source>
        <strain evidence="2">S2_018_000_R3_110</strain>
    </source>
</reference>
<dbReference type="GO" id="GO:0030638">
    <property type="term" value="P:polyketide metabolic process"/>
    <property type="evidence" value="ECO:0007669"/>
    <property type="project" value="InterPro"/>
</dbReference>
<dbReference type="SUPFAM" id="SSF54427">
    <property type="entry name" value="NTF2-like"/>
    <property type="match status" value="1"/>
</dbReference>
<dbReference type="PANTHER" id="PTHR38436">
    <property type="entry name" value="POLYKETIDE CYCLASE SNOAL-LIKE DOMAIN"/>
    <property type="match status" value="1"/>
</dbReference>
<keyword evidence="1" id="KW-0732">Signal</keyword>
<dbReference type="PANTHER" id="PTHR38436:SF1">
    <property type="entry name" value="ESTER CYCLASE"/>
    <property type="match status" value="1"/>
</dbReference>
<dbReference type="AlphaFoldDB" id="A0A2W4Z9E7"/>
<comment type="caution">
    <text evidence="2">The sequence shown here is derived from an EMBL/GenBank/DDBJ whole genome shotgun (WGS) entry which is preliminary data.</text>
</comment>
<dbReference type="Gene3D" id="3.10.450.50">
    <property type="match status" value="1"/>
</dbReference>
<gene>
    <name evidence="2" type="ORF">DI632_06140</name>
</gene>
<organism evidence="2 3">
    <name type="scientific">Sphingomonas hengshuiensis</name>
    <dbReference type="NCBI Taxonomy" id="1609977"/>
    <lineage>
        <taxon>Bacteria</taxon>
        <taxon>Pseudomonadati</taxon>
        <taxon>Pseudomonadota</taxon>
        <taxon>Alphaproteobacteria</taxon>
        <taxon>Sphingomonadales</taxon>
        <taxon>Sphingomonadaceae</taxon>
        <taxon>Sphingomonas</taxon>
    </lineage>
</organism>
<name>A0A2W4Z9E7_9SPHN</name>
<evidence type="ECO:0000313" key="3">
    <source>
        <dbReference type="Proteomes" id="UP000248614"/>
    </source>
</evidence>
<sequence>MRYSPTLIVALLLAAAPAFAAQVDDRAAVAIAKPRVEIVDRSLPPKTVAAMLAPVDAFYGFWNNGSQALLDQAIAPTFTDHALPPGRPQGPKGPMVAAKAFLRAVPDLRVVVTQRLVVGNRVVSALHFTGHFTGSFQGRKGVGQPVDFIATDILAVRGGRITDNWHLEDNLTFLKQIGAAGIGFDVGGSAEAVGDESA</sequence>
<accession>A0A2W4Z9E7</accession>
<dbReference type="Pfam" id="PF07366">
    <property type="entry name" value="SnoaL"/>
    <property type="match status" value="1"/>
</dbReference>
<dbReference type="InterPro" id="IPR009959">
    <property type="entry name" value="Cyclase_SnoaL-like"/>
</dbReference>
<evidence type="ECO:0000313" key="2">
    <source>
        <dbReference type="EMBL" id="PZO78864.1"/>
    </source>
</evidence>
<dbReference type="EMBL" id="QFNF01000010">
    <property type="protein sequence ID" value="PZO78864.1"/>
    <property type="molecule type" value="Genomic_DNA"/>
</dbReference>
<proteinExistence type="predicted"/>
<feature type="chain" id="PRO_5016143064" evidence="1">
    <location>
        <begin position="21"/>
        <end position="198"/>
    </location>
</feature>
<evidence type="ECO:0000256" key="1">
    <source>
        <dbReference type="SAM" id="SignalP"/>
    </source>
</evidence>
<dbReference type="InterPro" id="IPR032710">
    <property type="entry name" value="NTF2-like_dom_sf"/>
</dbReference>
<protein>
    <submittedName>
        <fullName evidence="2">Ester cyclase</fullName>
    </submittedName>
</protein>
<dbReference type="Proteomes" id="UP000248614">
    <property type="component" value="Unassembled WGS sequence"/>
</dbReference>